<accession>A0A6J5UNI0</accession>
<evidence type="ECO:0000313" key="2">
    <source>
        <dbReference type="EMBL" id="CAB4276804.1"/>
    </source>
</evidence>
<dbReference type="Proteomes" id="UP000507222">
    <property type="component" value="Unassembled WGS sequence"/>
</dbReference>
<dbReference type="PANTHER" id="PTHR35121:SF4">
    <property type="entry name" value="SWIM-TYPE DOMAIN-CONTAINING PROTEIN"/>
    <property type="match status" value="1"/>
</dbReference>
<dbReference type="PANTHER" id="PTHR35121">
    <property type="entry name" value="HOMEODOMAIN PROTEIN 8, PUTATIVE-RELATED"/>
    <property type="match status" value="1"/>
</dbReference>
<evidence type="ECO:0000313" key="3">
    <source>
        <dbReference type="Proteomes" id="UP000507222"/>
    </source>
</evidence>
<organism evidence="2 3">
    <name type="scientific">Prunus armeniaca</name>
    <name type="common">Apricot</name>
    <name type="synonym">Armeniaca vulgaris</name>
    <dbReference type="NCBI Taxonomy" id="36596"/>
    <lineage>
        <taxon>Eukaryota</taxon>
        <taxon>Viridiplantae</taxon>
        <taxon>Streptophyta</taxon>
        <taxon>Embryophyta</taxon>
        <taxon>Tracheophyta</taxon>
        <taxon>Spermatophyta</taxon>
        <taxon>Magnoliopsida</taxon>
        <taxon>eudicotyledons</taxon>
        <taxon>Gunneridae</taxon>
        <taxon>Pentapetalae</taxon>
        <taxon>rosids</taxon>
        <taxon>fabids</taxon>
        <taxon>Rosales</taxon>
        <taxon>Rosaceae</taxon>
        <taxon>Amygdaloideae</taxon>
        <taxon>Amygdaleae</taxon>
        <taxon>Prunus</taxon>
    </lineage>
</organism>
<dbReference type="EMBL" id="CAEKDK010000004">
    <property type="protein sequence ID" value="CAB4276804.1"/>
    <property type="molecule type" value="Genomic_DNA"/>
</dbReference>
<proteinExistence type="predicted"/>
<dbReference type="AlphaFoldDB" id="A0A6J5UNI0"/>
<protein>
    <submittedName>
        <fullName evidence="2">Uncharacterized protein</fullName>
    </submittedName>
</protein>
<reference evidence="2 3" key="1">
    <citation type="submission" date="2020-05" db="EMBL/GenBank/DDBJ databases">
        <authorList>
            <person name="Campoy J."/>
            <person name="Schneeberger K."/>
            <person name="Spophaly S."/>
        </authorList>
    </citation>
    <scope>NUCLEOTIDE SEQUENCE [LARGE SCALE GENOMIC DNA]</scope>
    <source>
        <strain evidence="2">PruArmRojPasFocal</strain>
    </source>
</reference>
<gene>
    <name evidence="2" type="ORF">CURHAP_LOCUS26085</name>
</gene>
<name>A0A6J5UNI0_PRUAR</name>
<sequence length="224" mass="25058">MATGVAAMMLQSVIEVSISMHDMEIEHRPYHRNCSCALLKLKRICSNACPPQQSDISFPKKKPPSSKWLITREQRRPECAMSFRGQSLESLTQQSKKKKGRKLRFSCFSHSSSPHPFSFFLQARHGVKGSTPTQTKAKEDLGDGGEETDSTDHTKLVSRNMNQTDYNLGTGKNITIHVDIESSSLEGPWPWQPMLHGYGYGYANTVRFVDTAKLPTSISSTSSF</sequence>
<feature type="region of interest" description="Disordered" evidence="1">
    <location>
        <begin position="128"/>
        <end position="152"/>
    </location>
</feature>
<evidence type="ECO:0000256" key="1">
    <source>
        <dbReference type="SAM" id="MobiDB-lite"/>
    </source>
</evidence>